<dbReference type="GeneID" id="19333898"/>
<dbReference type="AlphaFoldDB" id="M2YP86"/>
<evidence type="ECO:0000313" key="3">
    <source>
        <dbReference type="Proteomes" id="UP000016932"/>
    </source>
</evidence>
<reference evidence="2 3" key="1">
    <citation type="journal article" date="2012" name="PLoS Pathog.">
        <title>Diverse lifestyles and strategies of plant pathogenesis encoded in the genomes of eighteen Dothideomycetes fungi.</title>
        <authorList>
            <person name="Ohm R.A."/>
            <person name="Feau N."/>
            <person name="Henrissat B."/>
            <person name="Schoch C.L."/>
            <person name="Horwitz B.A."/>
            <person name="Barry K.W."/>
            <person name="Condon B.J."/>
            <person name="Copeland A.C."/>
            <person name="Dhillon B."/>
            <person name="Glaser F."/>
            <person name="Hesse C.N."/>
            <person name="Kosti I."/>
            <person name="LaButti K."/>
            <person name="Lindquist E.A."/>
            <person name="Lucas S."/>
            <person name="Salamov A.A."/>
            <person name="Bradshaw R.E."/>
            <person name="Ciuffetti L."/>
            <person name="Hamelin R.C."/>
            <person name="Kema G.H.J."/>
            <person name="Lawrence C."/>
            <person name="Scott J.A."/>
            <person name="Spatafora J.W."/>
            <person name="Turgeon B.G."/>
            <person name="de Wit P.J.G.M."/>
            <person name="Zhong S."/>
            <person name="Goodwin S.B."/>
            <person name="Grigoriev I.V."/>
        </authorList>
    </citation>
    <scope>NUCLEOTIDE SEQUENCE [LARGE SCALE GENOMIC DNA]</scope>
    <source>
        <strain evidence="2 3">CIRAD86</strain>
    </source>
</reference>
<dbReference type="VEuPathDB" id="FungiDB:MYCFIDRAFT_178167"/>
<organism evidence="2 3">
    <name type="scientific">Pseudocercospora fijiensis (strain CIRAD86)</name>
    <name type="common">Black leaf streak disease fungus</name>
    <name type="synonym">Mycosphaerella fijiensis</name>
    <dbReference type="NCBI Taxonomy" id="383855"/>
    <lineage>
        <taxon>Eukaryota</taxon>
        <taxon>Fungi</taxon>
        <taxon>Dikarya</taxon>
        <taxon>Ascomycota</taxon>
        <taxon>Pezizomycotina</taxon>
        <taxon>Dothideomycetes</taxon>
        <taxon>Dothideomycetidae</taxon>
        <taxon>Mycosphaerellales</taxon>
        <taxon>Mycosphaerellaceae</taxon>
        <taxon>Pseudocercospora</taxon>
    </lineage>
</organism>
<keyword evidence="3" id="KW-1185">Reference proteome</keyword>
<protein>
    <submittedName>
        <fullName evidence="2">Uncharacterized protein</fullName>
    </submittedName>
</protein>
<sequence length="332" mass="36628">MRCGGGGGDKCNGRVRYQAQQPQFPRIYLSAVLDDQPRRESDAVIERVARVASSLDMGRGRARFVEYPCLPSHLKGERTHGSGIGFGSISAYLLEEKQVRGETAARERRAYDAIALIQSAVSPRTRNSIAYALLKRHPSLVITLQDRLRYKISVLRECRSPNSYPDSRTAPNDHLWSSRSNPSDAGTHSTVRDGYSLAYAPDVISVEEAGSAPRMYTGHTAQRVDMLGFGISSRGGKVMTVAWFNERQRKVRNGPANTPSSLDIDIVTETRRCKMRFRKDKSKAGVCRKSLGFESASAAAGKSKNNTKVLNVDISLDWAAVNVCCQPCNKPM</sequence>
<dbReference type="HOGENOM" id="CLU_837095_0_0_1"/>
<feature type="region of interest" description="Disordered" evidence="1">
    <location>
        <begin position="161"/>
        <end position="189"/>
    </location>
</feature>
<accession>M2YP86</accession>
<dbReference type="KEGG" id="pfj:MYCFIDRAFT_178167"/>
<dbReference type="Proteomes" id="UP000016932">
    <property type="component" value="Unassembled WGS sequence"/>
</dbReference>
<dbReference type="EMBL" id="KB446562">
    <property type="protein sequence ID" value="EME79575.1"/>
    <property type="molecule type" value="Genomic_DNA"/>
</dbReference>
<proteinExistence type="predicted"/>
<dbReference type="RefSeq" id="XP_007930257.1">
    <property type="nucleotide sequence ID" value="XM_007932066.1"/>
</dbReference>
<name>M2YP86_PSEFD</name>
<evidence type="ECO:0000256" key="1">
    <source>
        <dbReference type="SAM" id="MobiDB-lite"/>
    </source>
</evidence>
<gene>
    <name evidence="2" type="ORF">MYCFIDRAFT_178167</name>
</gene>
<evidence type="ECO:0000313" key="2">
    <source>
        <dbReference type="EMBL" id="EME79575.1"/>
    </source>
</evidence>